<evidence type="ECO:0000256" key="3">
    <source>
        <dbReference type="SAM" id="MobiDB-lite"/>
    </source>
</evidence>
<gene>
    <name evidence="5" type="ORF">ARMOST_11425</name>
</gene>
<feature type="region of interest" description="Disordered" evidence="3">
    <location>
        <begin position="1"/>
        <end position="21"/>
    </location>
</feature>
<keyword evidence="2" id="KW-0175">Coiled coil</keyword>
<evidence type="ECO:0000313" key="6">
    <source>
        <dbReference type="Proteomes" id="UP000219338"/>
    </source>
</evidence>
<dbReference type="OrthoDB" id="2927662at2759"/>
<name>A0A284RH30_ARMOS</name>
<proteinExistence type="inferred from homology"/>
<dbReference type="Gene3D" id="3.40.50.1460">
    <property type="match status" value="1"/>
</dbReference>
<dbReference type="OMA" id="DTWSANT"/>
<dbReference type="PANTHER" id="PTHR48104">
    <property type="entry name" value="METACASPASE-4"/>
    <property type="match status" value="1"/>
</dbReference>
<evidence type="ECO:0000259" key="4">
    <source>
        <dbReference type="Pfam" id="PF00656"/>
    </source>
</evidence>
<dbReference type="Pfam" id="PF00656">
    <property type="entry name" value="Peptidase_C14"/>
    <property type="match status" value="1"/>
</dbReference>
<keyword evidence="6" id="KW-1185">Reference proteome</keyword>
<reference evidence="6" key="1">
    <citation type="journal article" date="2017" name="Nat. Ecol. Evol.">
        <title>Genome expansion and lineage-specific genetic innovations in the forest pathogenic fungi Armillaria.</title>
        <authorList>
            <person name="Sipos G."/>
            <person name="Prasanna A.N."/>
            <person name="Walter M.C."/>
            <person name="O'Connor E."/>
            <person name="Balint B."/>
            <person name="Krizsan K."/>
            <person name="Kiss B."/>
            <person name="Hess J."/>
            <person name="Varga T."/>
            <person name="Slot J."/>
            <person name="Riley R."/>
            <person name="Boka B."/>
            <person name="Rigling D."/>
            <person name="Barry K."/>
            <person name="Lee J."/>
            <person name="Mihaltcheva S."/>
            <person name="LaButti K."/>
            <person name="Lipzen A."/>
            <person name="Waldron R."/>
            <person name="Moloney N.M."/>
            <person name="Sperisen C."/>
            <person name="Kredics L."/>
            <person name="Vagvoelgyi C."/>
            <person name="Patrignani A."/>
            <person name="Fitzpatrick D."/>
            <person name="Nagy I."/>
            <person name="Doyle S."/>
            <person name="Anderson J.B."/>
            <person name="Grigoriev I.V."/>
            <person name="Gueldener U."/>
            <person name="Muensterkoetter M."/>
            <person name="Nagy L.G."/>
        </authorList>
    </citation>
    <scope>NUCLEOTIDE SEQUENCE [LARGE SCALE GENOMIC DNA]</scope>
    <source>
        <strain evidence="6">C18/9</strain>
    </source>
</reference>
<comment type="similarity">
    <text evidence="1">Belongs to the peptidase C14B family.</text>
</comment>
<dbReference type="InterPro" id="IPR050452">
    <property type="entry name" value="Metacaspase"/>
</dbReference>
<dbReference type="GO" id="GO:0006508">
    <property type="term" value="P:proteolysis"/>
    <property type="evidence" value="ECO:0007669"/>
    <property type="project" value="InterPro"/>
</dbReference>
<dbReference type="Proteomes" id="UP000219338">
    <property type="component" value="Unassembled WGS sequence"/>
</dbReference>
<protein>
    <recommendedName>
        <fullName evidence="4">Peptidase C14 caspase domain-containing protein</fullName>
    </recommendedName>
</protein>
<feature type="coiled-coil region" evidence="2">
    <location>
        <begin position="54"/>
        <end position="81"/>
    </location>
</feature>
<dbReference type="GO" id="GO:0005737">
    <property type="term" value="C:cytoplasm"/>
    <property type="evidence" value="ECO:0007669"/>
    <property type="project" value="TreeGrafter"/>
</dbReference>
<organism evidence="5 6">
    <name type="scientific">Armillaria ostoyae</name>
    <name type="common">Armillaria root rot fungus</name>
    <dbReference type="NCBI Taxonomy" id="47428"/>
    <lineage>
        <taxon>Eukaryota</taxon>
        <taxon>Fungi</taxon>
        <taxon>Dikarya</taxon>
        <taxon>Basidiomycota</taxon>
        <taxon>Agaricomycotina</taxon>
        <taxon>Agaricomycetes</taxon>
        <taxon>Agaricomycetidae</taxon>
        <taxon>Agaricales</taxon>
        <taxon>Marasmiineae</taxon>
        <taxon>Physalacriaceae</taxon>
        <taxon>Armillaria</taxon>
    </lineage>
</organism>
<dbReference type="GO" id="GO:0004197">
    <property type="term" value="F:cysteine-type endopeptidase activity"/>
    <property type="evidence" value="ECO:0007669"/>
    <property type="project" value="InterPro"/>
</dbReference>
<dbReference type="PANTHER" id="PTHR48104:SF30">
    <property type="entry name" value="METACASPASE-1"/>
    <property type="match status" value="1"/>
</dbReference>
<evidence type="ECO:0000256" key="2">
    <source>
        <dbReference type="SAM" id="Coils"/>
    </source>
</evidence>
<dbReference type="EMBL" id="FUEG01000009">
    <property type="protein sequence ID" value="SJL08066.1"/>
    <property type="molecule type" value="Genomic_DNA"/>
</dbReference>
<dbReference type="InterPro" id="IPR011600">
    <property type="entry name" value="Pept_C14_caspase"/>
</dbReference>
<evidence type="ECO:0000313" key="5">
    <source>
        <dbReference type="EMBL" id="SJL08066.1"/>
    </source>
</evidence>
<feature type="domain" description="Peptidase C14 caspase" evidence="4">
    <location>
        <begin position="238"/>
        <end position="503"/>
    </location>
</feature>
<accession>A0A284RH30</accession>
<sequence>MSFASKPRSKQKKHVHDGSARMRPAAIQVANIIGEAGGMVPIVGSYVGSVAKVAKVLLENLEQFENNREDMQDLAEDIRDIVIIIRDAGIEISETPESIKYAEVNETNRRKGGVLGNLVEFLNHRNVKESISRHRTLVEKARANFQANNENTVNDEMQIARQYRMPGGIDLVGGFQETGTVQFGRNTRSVSTSKLVEWLCQLQCCLVFLRWLHFQWSFSLKFEISLATPSRNVGGSRTWAVLIGIDTYGSDNFGAYYGTGSVADALLMQKYTIEHLGVPEGRIQLLTSSHHISSVGLSPTRSNIVKTLSSLITSPDIHHGDEIIIYYSGFGTSYSLPDSSYSYTDAVEPRRRSGIVALCPMDRENSLDISDREISTILHLISSNRKARITLILDCCHAGAFSRNPPQLGPGGGSLWRQQINMINEGHNTLKKFPGYQSILSDTWSANTDSYVLLAACQEFQNAMSSTCVEESGGVFTRALVETLTSGDLKEKSTFMGLMEALRPLMPHTQTPIAIGTYRDAPISFHD</sequence>
<dbReference type="AlphaFoldDB" id="A0A284RH30"/>
<evidence type="ECO:0000256" key="1">
    <source>
        <dbReference type="ARBA" id="ARBA00009005"/>
    </source>
</evidence>